<dbReference type="RefSeq" id="XP_044541923.1">
    <property type="nucleotide sequence ID" value="XM_044689051.1"/>
</dbReference>
<evidence type="ECO:0000313" key="3">
    <source>
        <dbReference type="Proteomes" id="UP000816034"/>
    </source>
</evidence>
<name>A0AA88GDB0_NAELO</name>
<gene>
    <name evidence="2" type="ORF">C9374_013200</name>
</gene>
<evidence type="ECO:0000256" key="1">
    <source>
        <dbReference type="SAM" id="MobiDB-lite"/>
    </source>
</evidence>
<feature type="compositionally biased region" description="Polar residues" evidence="1">
    <location>
        <begin position="161"/>
        <end position="177"/>
    </location>
</feature>
<proteinExistence type="predicted"/>
<organism evidence="2 3">
    <name type="scientific">Naegleria lovaniensis</name>
    <name type="common">Amoeba</name>
    <dbReference type="NCBI Taxonomy" id="51637"/>
    <lineage>
        <taxon>Eukaryota</taxon>
        <taxon>Discoba</taxon>
        <taxon>Heterolobosea</taxon>
        <taxon>Tetramitia</taxon>
        <taxon>Eutetramitia</taxon>
        <taxon>Vahlkampfiidae</taxon>
        <taxon>Naegleria</taxon>
    </lineage>
</organism>
<reference evidence="2 3" key="1">
    <citation type="journal article" date="2018" name="BMC Genomics">
        <title>The genome of Naegleria lovaniensis, the basis for a comparative approach to unravel pathogenicity factors of the human pathogenic amoeba N. fowleri.</title>
        <authorList>
            <person name="Liechti N."/>
            <person name="Schurch N."/>
            <person name="Bruggmann R."/>
            <person name="Wittwer M."/>
        </authorList>
    </citation>
    <scope>NUCLEOTIDE SEQUENCE [LARGE SCALE GENOMIC DNA]</scope>
    <source>
        <strain evidence="2 3">ATCC 30569</strain>
    </source>
</reference>
<evidence type="ECO:0000313" key="2">
    <source>
        <dbReference type="EMBL" id="KAG2372748.1"/>
    </source>
</evidence>
<feature type="region of interest" description="Disordered" evidence="1">
    <location>
        <begin position="79"/>
        <end position="107"/>
    </location>
</feature>
<feature type="region of interest" description="Disordered" evidence="1">
    <location>
        <begin position="150"/>
        <end position="178"/>
    </location>
</feature>
<feature type="compositionally biased region" description="Low complexity" evidence="1">
    <location>
        <begin position="89"/>
        <end position="98"/>
    </location>
</feature>
<comment type="caution">
    <text evidence="2">The sequence shown here is derived from an EMBL/GenBank/DDBJ whole genome shotgun (WGS) entry which is preliminary data.</text>
</comment>
<feature type="region of interest" description="Disordered" evidence="1">
    <location>
        <begin position="202"/>
        <end position="221"/>
    </location>
</feature>
<accession>A0AA88GDB0</accession>
<protein>
    <submittedName>
        <fullName evidence="2">Uncharacterized protein</fullName>
    </submittedName>
</protein>
<feature type="region of interest" description="Disordered" evidence="1">
    <location>
        <begin position="672"/>
        <end position="716"/>
    </location>
</feature>
<feature type="compositionally biased region" description="Polar residues" evidence="1">
    <location>
        <begin position="210"/>
        <end position="221"/>
    </location>
</feature>
<sequence>MLRSIIMTSVAEASSSSASGTTSLRTVKALFPQLSSRVYWMNKPMRMVSIVMYHHQHLYNYSKSFHTCCPRGVESISNNNNDREVNLASSSSTTTTTSENNKFMKLGDHDENIDTNILDYSVNTIQLLRDPSSSANLRDFMVDTIIQKKHKTSERDHTIGHTESSPNQTSEARQQLESVRDRLREKFGNKLVSQKNTITTTTTHISQQTKGLSNATSENSAEETTLKNVEFMKAIKHYENEIAKNDKLPCYETKWHIENYLRKQFKRGQNLSTILNYFVKYPEITRTGQFYTIFLETIAMSLPVSKKMSLETIEKIFEKIPSIDVSPDTYRALILCYANKGKLDAIPALLDKMDSLLETGFFRAQSVPLKIAKESYESGKLSISQSTDSNHDDNISTELLQELFMLEMFKLKLTFEAFAHNHDLNALEKLIIMKRSEWLSNHHFISTYIKMVNDSLEFYLTNNKYLHAKKLVDLFYKYDLPRSSIFEKQLKLDLTPDRGNSTLFLAEKPAHYNRYARFFNLQLLLYKELSECKLNSKLQEHSSDAQNKREYMSAQKLFDMTIAEMKKEGITFTSEIYLTICAYYYSQQAYERCVFFFEDALRHGVVPKKRSFIYAEESYLVLNDIKKAMQCHQLRDVYYRLFELNNEILAQGAAACLDYLYNYKDKKTQQAELRKRKEQSRMRKEKEEEVMEEEEELGRPVLASTKQSKAKKQEKKGYTLSEVFLSLTKKQ</sequence>
<keyword evidence="3" id="KW-1185">Reference proteome</keyword>
<dbReference type="AlphaFoldDB" id="A0AA88GDB0"/>
<dbReference type="EMBL" id="PYSW02000068">
    <property type="protein sequence ID" value="KAG2372748.1"/>
    <property type="molecule type" value="Genomic_DNA"/>
</dbReference>
<feature type="compositionally biased region" description="Basic and acidic residues" evidence="1">
    <location>
        <begin position="672"/>
        <end position="687"/>
    </location>
</feature>
<dbReference type="GeneID" id="68105653"/>
<dbReference type="Proteomes" id="UP000816034">
    <property type="component" value="Unassembled WGS sequence"/>
</dbReference>